<name>A0A7G8Q5Q8_9GAMM</name>
<dbReference type="AlphaFoldDB" id="A0A7G8Q5Q8"/>
<evidence type="ECO:0000256" key="1">
    <source>
        <dbReference type="SAM" id="MobiDB-lite"/>
    </source>
</evidence>
<organism evidence="2 3">
    <name type="scientific">Dyella telluris</name>
    <dbReference type="NCBI Taxonomy" id="2763498"/>
    <lineage>
        <taxon>Bacteria</taxon>
        <taxon>Pseudomonadati</taxon>
        <taxon>Pseudomonadota</taxon>
        <taxon>Gammaproteobacteria</taxon>
        <taxon>Lysobacterales</taxon>
        <taxon>Rhodanobacteraceae</taxon>
        <taxon>Dyella</taxon>
    </lineage>
</organism>
<feature type="compositionally biased region" description="Acidic residues" evidence="1">
    <location>
        <begin position="70"/>
        <end position="81"/>
    </location>
</feature>
<protein>
    <submittedName>
        <fullName evidence="2">Uncharacterized protein</fullName>
    </submittedName>
</protein>
<dbReference type="KEGG" id="dtl:H8F01_02830"/>
<gene>
    <name evidence="2" type="ORF">H8F01_02830</name>
</gene>
<dbReference type="EMBL" id="CP060412">
    <property type="protein sequence ID" value="QNK02116.1"/>
    <property type="molecule type" value="Genomic_DNA"/>
</dbReference>
<sequence length="90" mass="9568">MTDTMDWLEAIGQDATLRHASSDSLVDTLDAADASEALKAAVASGDSAWLAQEFGTPLSMYGSQSSQTFPEEEEEEEDQPTEPDASVLNG</sequence>
<evidence type="ECO:0000313" key="3">
    <source>
        <dbReference type="Proteomes" id="UP000515873"/>
    </source>
</evidence>
<dbReference type="RefSeq" id="WP_187057573.1">
    <property type="nucleotide sequence ID" value="NZ_CP060412.1"/>
</dbReference>
<keyword evidence="3" id="KW-1185">Reference proteome</keyword>
<proteinExistence type="predicted"/>
<dbReference type="Proteomes" id="UP000515873">
    <property type="component" value="Chromosome"/>
</dbReference>
<feature type="region of interest" description="Disordered" evidence="1">
    <location>
        <begin position="59"/>
        <end position="90"/>
    </location>
</feature>
<accession>A0A7G8Q5Q8</accession>
<reference evidence="2 3" key="1">
    <citation type="submission" date="2020-08" db="EMBL/GenBank/DDBJ databases">
        <title>Dyella sp. G9 isolated from forest soil.</title>
        <authorList>
            <person name="Fu J."/>
            <person name="Qiu L."/>
        </authorList>
    </citation>
    <scope>NUCLEOTIDE SEQUENCE [LARGE SCALE GENOMIC DNA]</scope>
    <source>
        <strain evidence="2 3">G9</strain>
    </source>
</reference>
<evidence type="ECO:0000313" key="2">
    <source>
        <dbReference type="EMBL" id="QNK02116.1"/>
    </source>
</evidence>